<dbReference type="GeneID" id="9040066"/>
<proteinExistence type="predicted"/>
<name>C5LP09_PERM5</name>
<dbReference type="InterPro" id="IPR000408">
    <property type="entry name" value="Reg_chr_condens"/>
</dbReference>
<dbReference type="InterPro" id="IPR051210">
    <property type="entry name" value="Ub_ligase/GEF_domain"/>
</dbReference>
<evidence type="ECO:0000256" key="1">
    <source>
        <dbReference type="ARBA" id="ARBA00022737"/>
    </source>
</evidence>
<keyword evidence="4" id="KW-1185">Reference proteome</keyword>
<evidence type="ECO:0008006" key="5">
    <source>
        <dbReference type="Google" id="ProtNLM"/>
    </source>
</evidence>
<dbReference type="PANTHER" id="PTHR22870:SF408">
    <property type="entry name" value="OS09G0560450 PROTEIN"/>
    <property type="match status" value="1"/>
</dbReference>
<organism evidence="4">
    <name type="scientific">Perkinsus marinus (strain ATCC 50983 / TXsc)</name>
    <dbReference type="NCBI Taxonomy" id="423536"/>
    <lineage>
        <taxon>Eukaryota</taxon>
        <taxon>Sar</taxon>
        <taxon>Alveolata</taxon>
        <taxon>Perkinsozoa</taxon>
        <taxon>Perkinsea</taxon>
        <taxon>Perkinsida</taxon>
        <taxon>Perkinsidae</taxon>
        <taxon>Perkinsus</taxon>
    </lineage>
</organism>
<dbReference type="PROSITE" id="PS50012">
    <property type="entry name" value="RCC1_3"/>
    <property type="match status" value="1"/>
</dbReference>
<accession>C5LP09</accession>
<dbReference type="AlphaFoldDB" id="C5LP09"/>
<dbReference type="SUPFAM" id="SSF50985">
    <property type="entry name" value="RCC1/BLIP-II"/>
    <property type="match status" value="1"/>
</dbReference>
<dbReference type="EMBL" id="GG683919">
    <property type="protein sequence ID" value="EER01534.1"/>
    <property type="molecule type" value="Genomic_DNA"/>
</dbReference>
<sequence>ISSLSTDKLGTSVKEIVGGSFHSVALTDGGEVFTWGRRDYSGLGGGSDDVTIPTKLKLTSIRHIAAGGSH</sequence>
<evidence type="ECO:0000313" key="4">
    <source>
        <dbReference type="Proteomes" id="UP000007800"/>
    </source>
</evidence>
<feature type="repeat" description="RCC1" evidence="2">
    <location>
        <begin position="30"/>
        <end position="70"/>
    </location>
</feature>
<dbReference type="PANTHER" id="PTHR22870">
    <property type="entry name" value="REGULATOR OF CHROMOSOME CONDENSATION"/>
    <property type="match status" value="1"/>
</dbReference>
<dbReference type="RefSeq" id="XP_002768816.1">
    <property type="nucleotide sequence ID" value="XM_002768770.1"/>
</dbReference>
<keyword evidence="1" id="KW-0677">Repeat</keyword>
<dbReference type="Proteomes" id="UP000007800">
    <property type="component" value="Unassembled WGS sequence"/>
</dbReference>
<evidence type="ECO:0000256" key="2">
    <source>
        <dbReference type="PROSITE-ProRule" id="PRU00235"/>
    </source>
</evidence>
<gene>
    <name evidence="3" type="ORF">Pmar_PMAR008335</name>
</gene>
<dbReference type="OrthoDB" id="10256179at2759"/>
<dbReference type="Gene3D" id="2.130.10.30">
    <property type="entry name" value="Regulator of chromosome condensation 1/beta-lactamase-inhibitor protein II"/>
    <property type="match status" value="1"/>
</dbReference>
<dbReference type="InterPro" id="IPR009091">
    <property type="entry name" value="RCC1/BLIP-II"/>
</dbReference>
<reference evidence="3 4" key="1">
    <citation type="submission" date="2008-07" db="EMBL/GenBank/DDBJ databases">
        <authorList>
            <person name="El-Sayed N."/>
            <person name="Caler E."/>
            <person name="Inman J."/>
            <person name="Amedeo P."/>
            <person name="Hass B."/>
            <person name="Wortman J."/>
        </authorList>
    </citation>
    <scope>NUCLEOTIDE SEQUENCE [LARGE SCALE GENOMIC DNA]</scope>
    <source>
        <strain evidence="4">ATCC 50983 / TXsc</strain>
    </source>
</reference>
<evidence type="ECO:0000313" key="3">
    <source>
        <dbReference type="EMBL" id="EER01534.1"/>
    </source>
</evidence>
<dbReference type="Pfam" id="PF13540">
    <property type="entry name" value="RCC1_2"/>
    <property type="match status" value="1"/>
</dbReference>
<dbReference type="InParanoid" id="C5LP09"/>
<feature type="non-terminal residue" evidence="3">
    <location>
        <position position="1"/>
    </location>
</feature>
<protein>
    <recommendedName>
        <fullName evidence="5">Regulator of chromosome condensation</fullName>
    </recommendedName>
</protein>
<feature type="non-terminal residue" evidence="3">
    <location>
        <position position="70"/>
    </location>
</feature>